<comment type="pathway">
    <text evidence="1">Glycolipid biosynthesis; lipid IV(A) biosynthesis; lipid IV(A) from (3R)-3-hydroxytetradecanoyl-[acyl-carrier-protein] and UDP-N-acetyl-alpha-D-glucosamine: step 6/6.</text>
</comment>
<evidence type="ECO:0000256" key="7">
    <source>
        <dbReference type="ARBA" id="ARBA00022777"/>
    </source>
</evidence>
<dbReference type="InterPro" id="IPR027417">
    <property type="entry name" value="P-loop_NTPase"/>
</dbReference>
<dbReference type="EMBL" id="CASHTH010002766">
    <property type="protein sequence ID" value="CAI8035031.1"/>
    <property type="molecule type" value="Genomic_DNA"/>
</dbReference>
<dbReference type="PANTHER" id="PTHR42724:SF1">
    <property type="entry name" value="TETRAACYLDISACCHARIDE 4'-KINASE, MITOCHONDRIAL-RELATED"/>
    <property type="match status" value="1"/>
</dbReference>
<sequence length="340" mass="37106">MGYTSGVRRRRRLPCPVISIGNLTLGGTGKTPLTEWTAQWYQRQGWRVAVLSRGYGGTSTEQPQVVSAGDGPVTDWRTAGDEAFLLAHRLPGVPVLVGRNRYASGLYACERFGAQVLVLDDGFQHHALHRDCDIVLIDASNPFGHGALLPRGTLREPLHALRRAQVIVLSRIETAGDEVPGLCEQIRRYAGRQPIYRMAVSPHDLYRQDTGCSVDASWLQQRRVVAFAGLGNPRAFSASLAQCRARVAAFLAFPDHHPYTSADWQASLRCCSPRGSGSLGHHGERRRSSRCGLAAAGTALHAAHLRRTYPTRSAVNHPSGRAHASCNALLNLLPTACSRR</sequence>
<keyword evidence="9" id="KW-0443">Lipid metabolism</keyword>
<dbReference type="Proteomes" id="UP001174909">
    <property type="component" value="Unassembled WGS sequence"/>
</dbReference>
<evidence type="ECO:0000256" key="8">
    <source>
        <dbReference type="ARBA" id="ARBA00022840"/>
    </source>
</evidence>
<organism evidence="10 11">
    <name type="scientific">Geodia barretti</name>
    <name type="common">Barrett's horny sponge</name>
    <dbReference type="NCBI Taxonomy" id="519541"/>
    <lineage>
        <taxon>Eukaryota</taxon>
        <taxon>Metazoa</taxon>
        <taxon>Porifera</taxon>
        <taxon>Demospongiae</taxon>
        <taxon>Heteroscleromorpha</taxon>
        <taxon>Tetractinellida</taxon>
        <taxon>Astrophorina</taxon>
        <taxon>Geodiidae</taxon>
        <taxon>Geodia</taxon>
    </lineage>
</organism>
<evidence type="ECO:0000256" key="4">
    <source>
        <dbReference type="ARBA" id="ARBA00022556"/>
    </source>
</evidence>
<dbReference type="Pfam" id="PF02606">
    <property type="entry name" value="LpxK"/>
    <property type="match status" value="1"/>
</dbReference>
<evidence type="ECO:0000256" key="3">
    <source>
        <dbReference type="ARBA" id="ARBA00022516"/>
    </source>
</evidence>
<accession>A0AA35SUN1</accession>
<dbReference type="NCBIfam" id="TIGR00682">
    <property type="entry name" value="lpxK"/>
    <property type="match status" value="1"/>
</dbReference>
<evidence type="ECO:0000256" key="2">
    <source>
        <dbReference type="ARBA" id="ARBA00012071"/>
    </source>
</evidence>
<proteinExistence type="inferred from homology"/>
<dbReference type="InterPro" id="IPR003758">
    <property type="entry name" value="LpxK"/>
</dbReference>
<gene>
    <name evidence="10" type="ORF">GBAR_LOCUS19664</name>
</gene>
<keyword evidence="5" id="KW-0808">Transferase</keyword>
<dbReference type="PANTHER" id="PTHR42724">
    <property type="entry name" value="TETRAACYLDISACCHARIDE 4'-KINASE"/>
    <property type="match status" value="1"/>
</dbReference>
<protein>
    <recommendedName>
        <fullName evidence="2">tetraacyldisaccharide 4'-kinase</fullName>
        <ecNumber evidence="2">2.7.1.130</ecNumber>
    </recommendedName>
</protein>
<dbReference type="GO" id="GO:0009029">
    <property type="term" value="F:lipid-A 4'-kinase activity"/>
    <property type="evidence" value="ECO:0007669"/>
    <property type="project" value="UniProtKB-EC"/>
</dbReference>
<evidence type="ECO:0000256" key="5">
    <source>
        <dbReference type="ARBA" id="ARBA00022679"/>
    </source>
</evidence>
<evidence type="ECO:0000313" key="11">
    <source>
        <dbReference type="Proteomes" id="UP001174909"/>
    </source>
</evidence>
<keyword evidence="11" id="KW-1185">Reference proteome</keyword>
<comment type="caution">
    <text evidence="10">The sequence shown here is derived from an EMBL/GenBank/DDBJ whole genome shotgun (WGS) entry which is preliminary data.</text>
</comment>
<evidence type="ECO:0000313" key="10">
    <source>
        <dbReference type="EMBL" id="CAI8035031.1"/>
    </source>
</evidence>
<dbReference type="GO" id="GO:0005524">
    <property type="term" value="F:ATP binding"/>
    <property type="evidence" value="ECO:0007669"/>
    <property type="project" value="UniProtKB-KW"/>
</dbReference>
<name>A0AA35SUN1_GEOBA</name>
<dbReference type="AlphaFoldDB" id="A0AA35SUN1"/>
<evidence type="ECO:0000256" key="9">
    <source>
        <dbReference type="ARBA" id="ARBA00023098"/>
    </source>
</evidence>
<keyword evidence="6" id="KW-0547">Nucleotide-binding</keyword>
<reference evidence="10" key="1">
    <citation type="submission" date="2023-03" db="EMBL/GenBank/DDBJ databases">
        <authorList>
            <person name="Steffen K."/>
            <person name="Cardenas P."/>
        </authorList>
    </citation>
    <scope>NUCLEOTIDE SEQUENCE</scope>
</reference>
<dbReference type="HAMAP" id="MF_00409">
    <property type="entry name" value="LpxK"/>
    <property type="match status" value="1"/>
</dbReference>
<evidence type="ECO:0000256" key="1">
    <source>
        <dbReference type="ARBA" id="ARBA00004870"/>
    </source>
</evidence>
<keyword evidence="7" id="KW-0418">Kinase</keyword>
<evidence type="ECO:0000256" key="6">
    <source>
        <dbReference type="ARBA" id="ARBA00022741"/>
    </source>
</evidence>
<keyword evidence="8" id="KW-0067">ATP-binding</keyword>
<dbReference type="SUPFAM" id="SSF52540">
    <property type="entry name" value="P-loop containing nucleoside triphosphate hydrolases"/>
    <property type="match status" value="1"/>
</dbReference>
<dbReference type="GO" id="GO:0005886">
    <property type="term" value="C:plasma membrane"/>
    <property type="evidence" value="ECO:0007669"/>
    <property type="project" value="TreeGrafter"/>
</dbReference>
<dbReference type="EC" id="2.7.1.130" evidence="2"/>
<keyword evidence="3" id="KW-0444">Lipid biosynthesis</keyword>
<keyword evidence="4" id="KW-0441">Lipid A biosynthesis</keyword>
<dbReference type="GO" id="GO:0009245">
    <property type="term" value="P:lipid A biosynthetic process"/>
    <property type="evidence" value="ECO:0007669"/>
    <property type="project" value="UniProtKB-KW"/>
</dbReference>